<reference evidence="1 2" key="1">
    <citation type="submission" date="2017-06" db="EMBL/GenBank/DDBJ databases">
        <title>Novel microbial phyla capable of carbon fixation and sulfur reduction in deep-sea sediments.</title>
        <authorList>
            <person name="Huang J."/>
            <person name="Baker B."/>
            <person name="Wang Y."/>
        </authorList>
    </citation>
    <scope>NUCLEOTIDE SEQUENCE [LARGE SCALE GENOMIC DNA]</scope>
    <source>
        <strain evidence="1">B3_TA06</strain>
    </source>
</reference>
<proteinExistence type="predicted"/>
<organism evidence="1 2">
    <name type="scientific">candidate division TA06 bacterium B3_TA06</name>
    <dbReference type="NCBI Taxonomy" id="2012487"/>
    <lineage>
        <taxon>Bacteria</taxon>
        <taxon>Bacteria division TA06</taxon>
    </lineage>
</organism>
<evidence type="ECO:0000313" key="2">
    <source>
        <dbReference type="Proteomes" id="UP000317778"/>
    </source>
</evidence>
<evidence type="ECO:0008006" key="3">
    <source>
        <dbReference type="Google" id="ProtNLM"/>
    </source>
</evidence>
<dbReference type="AlphaFoldDB" id="A0A532UVP3"/>
<evidence type="ECO:0000313" key="1">
    <source>
        <dbReference type="EMBL" id="TKJ39009.1"/>
    </source>
</evidence>
<protein>
    <recommendedName>
        <fullName evidence="3">DUF2007 domain-containing protein</fullName>
    </recommendedName>
</protein>
<dbReference type="EMBL" id="NJBO01000025">
    <property type="protein sequence ID" value="TKJ39009.1"/>
    <property type="molecule type" value="Genomic_DNA"/>
</dbReference>
<name>A0A532UVP3_UNCT6</name>
<comment type="caution">
    <text evidence="1">The sequence shown here is derived from an EMBL/GenBank/DDBJ whole genome shotgun (WGS) entry which is preliminary data.</text>
</comment>
<sequence>MDKFVCIHTCGREEAAVIAGLLRASEIEVHLIEKAPAHLRPFSAKKTMVRVIVPREAAEFAYQIIQDAQDKDFSEFEQSAER</sequence>
<accession>A0A532UVP3</accession>
<gene>
    <name evidence="1" type="ORF">CEE36_10550</name>
</gene>
<dbReference type="Proteomes" id="UP000317778">
    <property type="component" value="Unassembled WGS sequence"/>
</dbReference>